<evidence type="ECO:0000313" key="2">
    <source>
        <dbReference type="Proteomes" id="UP000499080"/>
    </source>
</evidence>
<comment type="caution">
    <text evidence="1">The sequence shown here is derived from an EMBL/GenBank/DDBJ whole genome shotgun (WGS) entry which is preliminary data.</text>
</comment>
<sequence>MEPHVGGREHRINIAEGKDSHLGFSGAGQCSLSRFLLKGWASLWFRQFFCSDISAKWQTTIGNIVKRRKKRKVLE</sequence>
<dbReference type="EMBL" id="BGPR01001908">
    <property type="protein sequence ID" value="GBM64092.1"/>
    <property type="molecule type" value="Genomic_DNA"/>
</dbReference>
<dbReference type="AlphaFoldDB" id="A0A4Y2HFL4"/>
<evidence type="ECO:0000313" key="1">
    <source>
        <dbReference type="EMBL" id="GBM64092.1"/>
    </source>
</evidence>
<dbReference type="Proteomes" id="UP000499080">
    <property type="component" value="Unassembled WGS sequence"/>
</dbReference>
<name>A0A4Y2HFL4_ARAVE</name>
<organism evidence="1 2">
    <name type="scientific">Araneus ventricosus</name>
    <name type="common">Orbweaver spider</name>
    <name type="synonym">Epeira ventricosa</name>
    <dbReference type="NCBI Taxonomy" id="182803"/>
    <lineage>
        <taxon>Eukaryota</taxon>
        <taxon>Metazoa</taxon>
        <taxon>Ecdysozoa</taxon>
        <taxon>Arthropoda</taxon>
        <taxon>Chelicerata</taxon>
        <taxon>Arachnida</taxon>
        <taxon>Araneae</taxon>
        <taxon>Araneomorphae</taxon>
        <taxon>Entelegynae</taxon>
        <taxon>Araneoidea</taxon>
        <taxon>Araneidae</taxon>
        <taxon>Araneus</taxon>
    </lineage>
</organism>
<gene>
    <name evidence="1" type="ORF">AVEN_74397_1</name>
</gene>
<protein>
    <submittedName>
        <fullName evidence="1">Uncharacterized protein</fullName>
    </submittedName>
</protein>
<proteinExistence type="predicted"/>
<accession>A0A4Y2HFL4</accession>
<reference evidence="1 2" key="1">
    <citation type="journal article" date="2019" name="Sci. Rep.">
        <title>Orb-weaving spider Araneus ventricosus genome elucidates the spidroin gene catalogue.</title>
        <authorList>
            <person name="Kono N."/>
            <person name="Nakamura H."/>
            <person name="Ohtoshi R."/>
            <person name="Moran D.A.P."/>
            <person name="Shinohara A."/>
            <person name="Yoshida Y."/>
            <person name="Fujiwara M."/>
            <person name="Mori M."/>
            <person name="Tomita M."/>
            <person name="Arakawa K."/>
        </authorList>
    </citation>
    <scope>NUCLEOTIDE SEQUENCE [LARGE SCALE GENOMIC DNA]</scope>
</reference>
<keyword evidence="2" id="KW-1185">Reference proteome</keyword>